<feature type="region of interest" description="Disordered" evidence="1">
    <location>
        <begin position="1"/>
        <end position="20"/>
    </location>
</feature>
<comment type="caution">
    <text evidence="2">The sequence shown here is derived from an EMBL/GenBank/DDBJ whole genome shotgun (WGS) entry which is preliminary data.</text>
</comment>
<dbReference type="EMBL" id="WJXW01000009">
    <property type="protein sequence ID" value="KAF9733018.1"/>
    <property type="molecule type" value="Genomic_DNA"/>
</dbReference>
<evidence type="ECO:0000313" key="2">
    <source>
        <dbReference type="EMBL" id="KAF9733018.1"/>
    </source>
</evidence>
<proteinExistence type="predicted"/>
<feature type="compositionally biased region" description="Acidic residues" evidence="1">
    <location>
        <begin position="122"/>
        <end position="138"/>
    </location>
</feature>
<gene>
    <name evidence="2" type="ORF">PMIN01_08700</name>
</gene>
<sequence length="138" mass="15589">MHGGVSARLAPLSKPSLFPPPPPSLARPALCRNAIPWPKLASGPATHASSHQLHRNVLIEEQRCAMREARSSKRSRAFIRACDLGGQGQRRRAREKRGGCVVCVCVEWKEHYAWVGEKKKEEEEEEEEEEDEQLLGRR</sequence>
<feature type="region of interest" description="Disordered" evidence="1">
    <location>
        <begin position="117"/>
        <end position="138"/>
    </location>
</feature>
<dbReference type="Proteomes" id="UP000756921">
    <property type="component" value="Unassembled WGS sequence"/>
</dbReference>
<organism evidence="2 3">
    <name type="scientific">Paraphaeosphaeria minitans</name>
    <dbReference type="NCBI Taxonomy" id="565426"/>
    <lineage>
        <taxon>Eukaryota</taxon>
        <taxon>Fungi</taxon>
        <taxon>Dikarya</taxon>
        <taxon>Ascomycota</taxon>
        <taxon>Pezizomycotina</taxon>
        <taxon>Dothideomycetes</taxon>
        <taxon>Pleosporomycetidae</taxon>
        <taxon>Pleosporales</taxon>
        <taxon>Massarineae</taxon>
        <taxon>Didymosphaeriaceae</taxon>
        <taxon>Paraphaeosphaeria</taxon>
    </lineage>
</organism>
<name>A0A9P6GDC8_9PLEO</name>
<keyword evidence="3" id="KW-1185">Reference proteome</keyword>
<reference evidence="2" key="1">
    <citation type="journal article" date="2020" name="Mol. Plant Microbe Interact.">
        <title>Genome Sequence of the Biocontrol Agent Coniothyrium minitans strain Conio (IMI 134523).</title>
        <authorList>
            <person name="Patel D."/>
            <person name="Shittu T.A."/>
            <person name="Baroncelli R."/>
            <person name="Muthumeenakshi S."/>
            <person name="Osborne T.H."/>
            <person name="Janganan T.K."/>
            <person name="Sreenivasaprasad S."/>
        </authorList>
    </citation>
    <scope>NUCLEOTIDE SEQUENCE</scope>
    <source>
        <strain evidence="2">Conio</strain>
    </source>
</reference>
<dbReference type="AlphaFoldDB" id="A0A9P6GDC8"/>
<protein>
    <submittedName>
        <fullName evidence="2">Uncharacterized protein</fullName>
    </submittedName>
</protein>
<evidence type="ECO:0000313" key="3">
    <source>
        <dbReference type="Proteomes" id="UP000756921"/>
    </source>
</evidence>
<accession>A0A9P6GDC8</accession>
<evidence type="ECO:0000256" key="1">
    <source>
        <dbReference type="SAM" id="MobiDB-lite"/>
    </source>
</evidence>